<dbReference type="GO" id="GO:0004165">
    <property type="term" value="F:delta(3)-delta(2)-enoyl-CoA isomerase activity"/>
    <property type="evidence" value="ECO:0007669"/>
    <property type="project" value="UniProtKB-ARBA"/>
</dbReference>
<dbReference type="PANTHER" id="PTHR43684:SF1">
    <property type="entry name" value="ENOYL-COA DELTA ISOMERASE 2"/>
    <property type="match status" value="1"/>
</dbReference>
<dbReference type="Gene3D" id="3.90.226.10">
    <property type="entry name" value="2-enoyl-CoA Hydratase, Chain A, domain 1"/>
    <property type="match status" value="1"/>
</dbReference>
<dbReference type="AlphaFoldDB" id="A0A0N5A6H0"/>
<evidence type="ECO:0000256" key="2">
    <source>
        <dbReference type="ARBA" id="ARBA00023140"/>
    </source>
</evidence>
<dbReference type="STRING" id="131310.A0A0N5A6H0"/>
<protein>
    <submittedName>
        <fullName evidence="5">3-hydroxyisobutyryl-CoA hydrolase, mitochondrial</fullName>
    </submittedName>
</protein>
<keyword evidence="3" id="KW-0413">Isomerase</keyword>
<comment type="subcellular location">
    <subcellularLocation>
        <location evidence="1">Peroxisome</location>
    </subcellularLocation>
</comment>
<name>A0A0N5A6H0_PARTI</name>
<evidence type="ECO:0000313" key="4">
    <source>
        <dbReference type="Proteomes" id="UP000038045"/>
    </source>
</evidence>
<keyword evidence="4" id="KW-1185">Reference proteome</keyword>
<dbReference type="InterPro" id="IPR051053">
    <property type="entry name" value="ECH/Chromodomain_protein"/>
</dbReference>
<dbReference type="SUPFAM" id="SSF52096">
    <property type="entry name" value="ClpP/crotonase"/>
    <property type="match status" value="1"/>
</dbReference>
<proteinExistence type="predicted"/>
<evidence type="ECO:0000313" key="5">
    <source>
        <dbReference type="WBParaSite" id="PTRK_0001759300.1"/>
    </source>
</evidence>
<sequence>MMFNITRAVPRLMRLPSIRFSSTKQSFFPEYKLIDVSYNEKGVVKILFDKEKSRNCLCFAILKEIIDALHIVERTDELKITAVGGKGKFFTGGIDLDDYYKLKPKGMLREKELISDNLRTFLKTFLYHKKPLIGAYNGPAIGAGTSLLTWFDYNICADNAFFIIPFVNYGMTPVDLTGYYLPRILGHLKAKEILMFGRPFNAKDAKDMNLVNEVIDHKKYWEVVDKRLDQFVSLNQDNMKEIKRVLTIERQDEIYEWSCREIDIFVDYITRSNFYEDLVANFCECKIKDDLMKQIPH</sequence>
<evidence type="ECO:0000256" key="3">
    <source>
        <dbReference type="ARBA" id="ARBA00023235"/>
    </source>
</evidence>
<dbReference type="GO" id="GO:0005777">
    <property type="term" value="C:peroxisome"/>
    <property type="evidence" value="ECO:0007669"/>
    <property type="project" value="UniProtKB-SubCell"/>
</dbReference>
<dbReference type="InterPro" id="IPR029045">
    <property type="entry name" value="ClpP/crotonase-like_dom_sf"/>
</dbReference>
<evidence type="ECO:0000256" key="1">
    <source>
        <dbReference type="ARBA" id="ARBA00004275"/>
    </source>
</evidence>
<reference evidence="5" key="1">
    <citation type="submission" date="2017-02" db="UniProtKB">
        <authorList>
            <consortium name="WormBaseParasite"/>
        </authorList>
    </citation>
    <scope>IDENTIFICATION</scope>
</reference>
<dbReference type="Proteomes" id="UP000038045">
    <property type="component" value="Unplaced"/>
</dbReference>
<dbReference type="Pfam" id="PF00378">
    <property type="entry name" value="ECH_1"/>
    <property type="match status" value="1"/>
</dbReference>
<dbReference type="CDD" id="cd06558">
    <property type="entry name" value="crotonase-like"/>
    <property type="match status" value="1"/>
</dbReference>
<dbReference type="WBParaSite" id="PTRK_0001759300.1">
    <property type="protein sequence ID" value="PTRK_0001759300.1"/>
    <property type="gene ID" value="PTRK_0001759300"/>
</dbReference>
<dbReference type="InterPro" id="IPR001753">
    <property type="entry name" value="Enoyl-CoA_hydra/iso"/>
</dbReference>
<organism evidence="4 5">
    <name type="scientific">Parastrongyloides trichosuri</name>
    <name type="common">Possum-specific nematode worm</name>
    <dbReference type="NCBI Taxonomy" id="131310"/>
    <lineage>
        <taxon>Eukaryota</taxon>
        <taxon>Metazoa</taxon>
        <taxon>Ecdysozoa</taxon>
        <taxon>Nematoda</taxon>
        <taxon>Chromadorea</taxon>
        <taxon>Rhabditida</taxon>
        <taxon>Tylenchina</taxon>
        <taxon>Panagrolaimomorpha</taxon>
        <taxon>Strongyloidoidea</taxon>
        <taxon>Strongyloididae</taxon>
        <taxon>Parastrongyloides</taxon>
    </lineage>
</organism>
<dbReference type="PANTHER" id="PTHR43684">
    <property type="match status" value="1"/>
</dbReference>
<accession>A0A0N5A6H0</accession>
<keyword evidence="2" id="KW-0576">Peroxisome</keyword>